<proteinExistence type="inferred from homology"/>
<dbReference type="CDD" id="cd17321">
    <property type="entry name" value="MFS_MMR_MDR_like"/>
    <property type="match status" value="1"/>
</dbReference>
<dbReference type="SUPFAM" id="SSF103473">
    <property type="entry name" value="MFS general substrate transporter"/>
    <property type="match status" value="1"/>
</dbReference>
<dbReference type="AlphaFoldDB" id="A0A7K0CVM1"/>
<gene>
    <name evidence="10" type="primary">stp_3</name>
    <name evidence="10" type="ORF">NRB20_05520</name>
</gene>
<feature type="transmembrane region" description="Helical" evidence="8">
    <location>
        <begin position="328"/>
        <end position="345"/>
    </location>
</feature>
<dbReference type="Gene3D" id="1.20.1720.10">
    <property type="entry name" value="Multidrug resistance protein D"/>
    <property type="match status" value="1"/>
</dbReference>
<dbReference type="PROSITE" id="PS50850">
    <property type="entry name" value="MFS"/>
    <property type="match status" value="1"/>
</dbReference>
<evidence type="ECO:0000256" key="7">
    <source>
        <dbReference type="ARBA" id="ARBA00023136"/>
    </source>
</evidence>
<dbReference type="Gene3D" id="1.20.1250.20">
    <property type="entry name" value="MFS general substrate transporter like domains"/>
    <property type="match status" value="1"/>
</dbReference>
<feature type="transmembrane region" description="Helical" evidence="8">
    <location>
        <begin position="173"/>
        <end position="192"/>
    </location>
</feature>
<dbReference type="Pfam" id="PF07690">
    <property type="entry name" value="MFS_1"/>
    <property type="match status" value="1"/>
</dbReference>
<dbReference type="InterPro" id="IPR036259">
    <property type="entry name" value="MFS_trans_sf"/>
</dbReference>
<evidence type="ECO:0000313" key="11">
    <source>
        <dbReference type="Proteomes" id="UP000438448"/>
    </source>
</evidence>
<feature type="transmembrane region" description="Helical" evidence="8">
    <location>
        <begin position="228"/>
        <end position="244"/>
    </location>
</feature>
<dbReference type="GO" id="GO:0005886">
    <property type="term" value="C:plasma membrane"/>
    <property type="evidence" value="ECO:0007669"/>
    <property type="project" value="UniProtKB-SubCell"/>
</dbReference>
<keyword evidence="6 8" id="KW-1133">Transmembrane helix</keyword>
<accession>A0A7K0CVM1</accession>
<evidence type="ECO:0000256" key="8">
    <source>
        <dbReference type="SAM" id="Phobius"/>
    </source>
</evidence>
<keyword evidence="7 8" id="KW-0472">Membrane</keyword>
<dbReference type="RefSeq" id="WP_319944360.1">
    <property type="nucleotide sequence ID" value="NZ_WEGK01000001.1"/>
</dbReference>
<keyword evidence="11" id="KW-1185">Reference proteome</keyword>
<dbReference type="PANTHER" id="PTHR42718">
    <property type="entry name" value="MAJOR FACILITATOR SUPERFAMILY MULTIDRUG TRANSPORTER MFSC"/>
    <property type="match status" value="1"/>
</dbReference>
<dbReference type="NCBIfam" id="TIGR00711">
    <property type="entry name" value="efflux_EmrB"/>
    <property type="match status" value="1"/>
</dbReference>
<feature type="transmembrane region" description="Helical" evidence="8">
    <location>
        <begin position="82"/>
        <end position="101"/>
    </location>
</feature>
<dbReference type="InterPro" id="IPR011701">
    <property type="entry name" value="MFS"/>
</dbReference>
<keyword evidence="4" id="KW-1003">Cell membrane</keyword>
<dbReference type="InterPro" id="IPR004638">
    <property type="entry name" value="EmrB-like"/>
</dbReference>
<comment type="similarity">
    <text evidence="2">Belongs to the major facilitator superfamily. EmrB family.</text>
</comment>
<comment type="caution">
    <text evidence="10">The sequence shown here is derived from an EMBL/GenBank/DDBJ whole genome shotgun (WGS) entry which is preliminary data.</text>
</comment>
<name>A0A7K0CVM1_9NOCA</name>
<feature type="transmembrane region" description="Helical" evidence="8">
    <location>
        <begin position="204"/>
        <end position="222"/>
    </location>
</feature>
<dbReference type="EMBL" id="WEGK01000001">
    <property type="protein sequence ID" value="MQY17488.1"/>
    <property type="molecule type" value="Genomic_DNA"/>
</dbReference>
<evidence type="ECO:0000256" key="4">
    <source>
        <dbReference type="ARBA" id="ARBA00022475"/>
    </source>
</evidence>
<feature type="transmembrane region" description="Helical" evidence="8">
    <location>
        <begin position="298"/>
        <end position="316"/>
    </location>
</feature>
<dbReference type="PANTHER" id="PTHR42718:SF9">
    <property type="entry name" value="MAJOR FACILITATOR SUPERFAMILY MULTIDRUG TRANSPORTER MFSC"/>
    <property type="match status" value="1"/>
</dbReference>
<feature type="transmembrane region" description="Helical" evidence="8">
    <location>
        <begin position="417"/>
        <end position="438"/>
    </location>
</feature>
<protein>
    <submittedName>
        <fullName evidence="10">Multidrug resistance protein Stp</fullName>
    </submittedName>
</protein>
<feature type="transmembrane region" description="Helical" evidence="8">
    <location>
        <begin position="144"/>
        <end position="167"/>
    </location>
</feature>
<dbReference type="InterPro" id="IPR005829">
    <property type="entry name" value="Sugar_transporter_CS"/>
</dbReference>
<comment type="subcellular location">
    <subcellularLocation>
        <location evidence="1">Cell membrane</location>
        <topology evidence="1">Multi-pass membrane protein</topology>
    </subcellularLocation>
</comment>
<dbReference type="InterPro" id="IPR020846">
    <property type="entry name" value="MFS_dom"/>
</dbReference>
<evidence type="ECO:0000256" key="2">
    <source>
        <dbReference type="ARBA" id="ARBA00008537"/>
    </source>
</evidence>
<keyword evidence="5 8" id="KW-0812">Transmembrane</keyword>
<feature type="domain" description="Major facilitator superfamily (MFS) profile" evidence="9">
    <location>
        <begin position="16"/>
        <end position="442"/>
    </location>
</feature>
<feature type="transmembrane region" description="Helical" evidence="8">
    <location>
        <begin position="351"/>
        <end position="373"/>
    </location>
</feature>
<dbReference type="Proteomes" id="UP000438448">
    <property type="component" value="Unassembled WGS sequence"/>
</dbReference>
<evidence type="ECO:0000313" key="10">
    <source>
        <dbReference type="EMBL" id="MQY17488.1"/>
    </source>
</evidence>
<reference evidence="10 11" key="1">
    <citation type="submission" date="2019-10" db="EMBL/GenBank/DDBJ databases">
        <title>Nocardia macrotermitis sp. nov. and Nocardia aurantia sp. nov., isolated from the gut of fungus growing-termite Macrotermes natalensis.</title>
        <authorList>
            <person name="Benndorf R."/>
            <person name="Schwitalla J."/>
            <person name="Martin K."/>
            <person name="De Beer W."/>
            <person name="Kaster A.-K."/>
            <person name="Vollmers J."/>
            <person name="Poulsen M."/>
            <person name="Beemelmanns C."/>
        </authorList>
    </citation>
    <scope>NUCLEOTIDE SEQUENCE [LARGE SCALE GENOMIC DNA]</scope>
    <source>
        <strain evidence="10 11">RB20</strain>
    </source>
</reference>
<evidence type="ECO:0000256" key="1">
    <source>
        <dbReference type="ARBA" id="ARBA00004651"/>
    </source>
</evidence>
<feature type="transmembrane region" description="Helical" evidence="8">
    <location>
        <begin position="52"/>
        <end position="70"/>
    </location>
</feature>
<feature type="transmembrane region" description="Helical" evidence="8">
    <location>
        <begin position="265"/>
        <end position="286"/>
    </location>
</feature>
<keyword evidence="3" id="KW-0813">Transport</keyword>
<dbReference type="GO" id="GO:0022857">
    <property type="term" value="F:transmembrane transporter activity"/>
    <property type="evidence" value="ECO:0007669"/>
    <property type="project" value="InterPro"/>
</dbReference>
<dbReference type="PROSITE" id="PS00216">
    <property type="entry name" value="SUGAR_TRANSPORT_1"/>
    <property type="match status" value="1"/>
</dbReference>
<evidence type="ECO:0000256" key="6">
    <source>
        <dbReference type="ARBA" id="ARBA00022989"/>
    </source>
</evidence>
<sequence>MPTTVERLTTRGKTIVLATCCLSLLISSMDATIVNVALPSIRGAMHAPMSQLQWIVDIYTLTLASLLILSGATADRWGRKRIFRIGLTIFTISSLLCSLAPSVDMLIAARFVQAIGGSMLSPAAMSILTAVFTDRVERARAVGIWGAVVGISNALGPIVGGVLIDTLGWRSVFWINLPICAVALVLTTLFVPESKASRARGIDPIGQLLAIAAMFTLVFGLIEHEPLIFLLTAIAVAAFCYVEWRHHSPFIDLRFFRSFPFASATVIAVCTFACLGAFLFSASLYLQGTRHYSAVHTGLLYLPMAVGMLVCSPLSGRLVGRYGTRPSLILAGSLLAVAALALTTLRADTPVWALIAMFAVFGIGFGCANAPITTAAVSGMPLDQAGAAAAVASTSRQIGVSLGVALCGLLTGASLWWVLTVLAVGVVVLGVCASTGWARRSQEGVAYLLEQKVPAHAG</sequence>
<evidence type="ECO:0000256" key="5">
    <source>
        <dbReference type="ARBA" id="ARBA00022692"/>
    </source>
</evidence>
<organism evidence="10 11">
    <name type="scientific">Nocardia macrotermitis</name>
    <dbReference type="NCBI Taxonomy" id="2585198"/>
    <lineage>
        <taxon>Bacteria</taxon>
        <taxon>Bacillati</taxon>
        <taxon>Actinomycetota</taxon>
        <taxon>Actinomycetes</taxon>
        <taxon>Mycobacteriales</taxon>
        <taxon>Nocardiaceae</taxon>
        <taxon>Nocardia</taxon>
    </lineage>
</organism>
<evidence type="ECO:0000256" key="3">
    <source>
        <dbReference type="ARBA" id="ARBA00022448"/>
    </source>
</evidence>
<evidence type="ECO:0000259" key="9">
    <source>
        <dbReference type="PROSITE" id="PS50850"/>
    </source>
</evidence>
<dbReference type="PRINTS" id="PR01036">
    <property type="entry name" value="TCRTETB"/>
</dbReference>